<reference evidence="4 5" key="1">
    <citation type="submission" date="2018-02" db="EMBL/GenBank/DDBJ databases">
        <title>Draft genome sequences of four Legionella pneumophila clinical strains isolated in Ontario.</title>
        <authorList>
            <person name="Fortuna A."/>
            <person name="Ramnarine R."/>
            <person name="Li A."/>
            <person name="Frantz C."/>
            <person name="Mallo G."/>
        </authorList>
    </citation>
    <scope>NUCLEOTIDE SEQUENCE [LARGE SCALE GENOMIC DNA]</scope>
    <source>
        <strain evidence="4 5">LG61</strain>
    </source>
</reference>
<accession>A0A2S6EZ99</accession>
<evidence type="ECO:0000313" key="4">
    <source>
        <dbReference type="EMBL" id="PPK30513.1"/>
    </source>
</evidence>
<dbReference type="GO" id="GO:0006261">
    <property type="term" value="P:DNA-templated DNA replication"/>
    <property type="evidence" value="ECO:0007669"/>
    <property type="project" value="TreeGrafter"/>
</dbReference>
<keyword evidence="2" id="KW-0239">DNA-directed DNA polymerase</keyword>
<dbReference type="RefSeq" id="WP_027226908.1">
    <property type="nucleotide sequence ID" value="NZ_FJAK01000001.1"/>
</dbReference>
<dbReference type="AlphaFoldDB" id="A0A2S6EZ99"/>
<dbReference type="SUPFAM" id="SSF52540">
    <property type="entry name" value="P-loop containing nucleoside triphosphate hydrolases"/>
    <property type="match status" value="1"/>
</dbReference>
<dbReference type="PANTHER" id="PTHR11669">
    <property type="entry name" value="REPLICATION FACTOR C / DNA POLYMERASE III GAMMA-TAU SUBUNIT"/>
    <property type="match status" value="1"/>
</dbReference>
<dbReference type="OrthoDB" id="9811073at2"/>
<comment type="catalytic activity">
    <reaction evidence="3">
        <text>DNA(n) + a 2'-deoxyribonucleoside 5'-triphosphate = DNA(n+1) + diphosphate</text>
        <dbReference type="Rhea" id="RHEA:22508"/>
        <dbReference type="Rhea" id="RHEA-COMP:17339"/>
        <dbReference type="Rhea" id="RHEA-COMP:17340"/>
        <dbReference type="ChEBI" id="CHEBI:33019"/>
        <dbReference type="ChEBI" id="CHEBI:61560"/>
        <dbReference type="ChEBI" id="CHEBI:173112"/>
        <dbReference type="EC" id="2.7.7.7"/>
    </reaction>
</comment>
<dbReference type="Proteomes" id="UP000239239">
    <property type="component" value="Unassembled WGS sequence"/>
</dbReference>
<dbReference type="InterPro" id="IPR027417">
    <property type="entry name" value="P-loop_NTPase"/>
</dbReference>
<organism evidence="4 5">
    <name type="scientific">Legionella pneumophila</name>
    <dbReference type="NCBI Taxonomy" id="446"/>
    <lineage>
        <taxon>Bacteria</taxon>
        <taxon>Pseudomonadati</taxon>
        <taxon>Pseudomonadota</taxon>
        <taxon>Gammaproteobacteria</taxon>
        <taxon>Legionellales</taxon>
        <taxon>Legionellaceae</taxon>
        <taxon>Legionella</taxon>
    </lineage>
</organism>
<keyword evidence="2" id="KW-0548">Nucleotidyltransferase</keyword>
<evidence type="ECO:0000256" key="1">
    <source>
        <dbReference type="ARBA" id="ARBA00012417"/>
    </source>
</evidence>
<dbReference type="EMBL" id="PQWY01000011">
    <property type="protein sequence ID" value="PPK30513.1"/>
    <property type="molecule type" value="Genomic_DNA"/>
</dbReference>
<keyword evidence="2" id="KW-0808">Transferase</keyword>
<dbReference type="Pfam" id="PF13177">
    <property type="entry name" value="DNA_pol3_delta2"/>
    <property type="match status" value="1"/>
</dbReference>
<dbReference type="InterPro" id="IPR050238">
    <property type="entry name" value="DNA_Rep/Repair_Clamp_Loader"/>
</dbReference>
<dbReference type="GO" id="GO:0003887">
    <property type="term" value="F:DNA-directed DNA polymerase activity"/>
    <property type="evidence" value="ECO:0007669"/>
    <property type="project" value="UniProtKB-KW"/>
</dbReference>
<dbReference type="Gene3D" id="3.40.50.300">
    <property type="entry name" value="P-loop containing nucleotide triphosphate hydrolases"/>
    <property type="match status" value="1"/>
</dbReference>
<name>A0A2S6EZ99_LEGPN</name>
<proteinExistence type="predicted"/>
<dbReference type="PANTHER" id="PTHR11669:SF8">
    <property type="entry name" value="DNA POLYMERASE III SUBUNIT DELTA"/>
    <property type="match status" value="1"/>
</dbReference>
<evidence type="ECO:0000313" key="5">
    <source>
        <dbReference type="Proteomes" id="UP000239239"/>
    </source>
</evidence>
<dbReference type="EC" id="2.7.7.7" evidence="1"/>
<evidence type="ECO:0000256" key="3">
    <source>
        <dbReference type="ARBA" id="ARBA00049244"/>
    </source>
</evidence>
<protein>
    <recommendedName>
        <fullName evidence="1">DNA-directed DNA polymerase</fullName>
        <ecNumber evidence="1">2.7.7.7</ecNumber>
    </recommendedName>
</protein>
<comment type="caution">
    <text evidence="4">The sequence shown here is derived from an EMBL/GenBank/DDBJ whole genome shotgun (WGS) entry which is preliminary data.</text>
</comment>
<evidence type="ECO:0000256" key="2">
    <source>
        <dbReference type="ARBA" id="ARBA00022932"/>
    </source>
</evidence>
<gene>
    <name evidence="4" type="ORF">C3928_07040</name>
</gene>
<sequence length="301" mass="34517">MITYEEQWQKMQMALAIGRIPQAMLFLGSLHGDLIEFTTQAIKLLLCKIKQNEPCLTCMDCQMIGRFEHPDVEWIKPERSGGIIKIDQIRGLQNTAFLTPQRTNHKLIIIESAESMNIASSNALLKILEEPAKHTIFILLAQQIGNIPPTVLSRCQMTQFSVFDELSYNNLLALGEYYTQESNSSMLLKHSESILEGLIAIIELREHPCALAAQWIQYELSAFLWFLYLVYSQIQYMHLFQVAYSGTLTKQLHKLSSLLNPVMIFAQIDKINTLLRKLSHNMNINHTLVLEDLLFSLVVDY</sequence>